<gene>
    <name evidence="1" type="ordered locus">Solca_4450</name>
</gene>
<protein>
    <recommendedName>
        <fullName evidence="3">Lipoprotein</fullName>
    </recommendedName>
</protein>
<dbReference type="STRING" id="929556.Solca_4450"/>
<dbReference type="PROSITE" id="PS51257">
    <property type="entry name" value="PROKAR_LIPOPROTEIN"/>
    <property type="match status" value="1"/>
</dbReference>
<evidence type="ECO:0008006" key="3">
    <source>
        <dbReference type="Google" id="ProtNLM"/>
    </source>
</evidence>
<sequence length="150" mass="17131">MKYSYIIIMLCTIVIACTNKFEKEAKVQDTINGKEYNELMNKYGNLPAPGWGANPFQKIPDDSVMKIPYGLTKLQFMESAKKINEWRESDPYQQKIKASRDSFIVAVKAGKATLSYDSAGYAVFICGNKRWIKKLEQGQESKGWVIEDKK</sequence>
<dbReference type="Proteomes" id="UP000007590">
    <property type="component" value="Chromosome"/>
</dbReference>
<dbReference type="EMBL" id="CP003349">
    <property type="protein sequence ID" value="AFD09440.1"/>
    <property type="molecule type" value="Genomic_DNA"/>
</dbReference>
<dbReference type="AlphaFoldDB" id="H8KNA7"/>
<keyword evidence="2" id="KW-1185">Reference proteome</keyword>
<reference evidence="1" key="1">
    <citation type="submission" date="2012-02" db="EMBL/GenBank/DDBJ databases">
        <title>The complete genome of Solitalea canadensis DSM 3403.</title>
        <authorList>
            <consortium name="US DOE Joint Genome Institute (JGI-PGF)"/>
            <person name="Lucas S."/>
            <person name="Copeland A."/>
            <person name="Lapidus A."/>
            <person name="Glavina del Rio T."/>
            <person name="Dalin E."/>
            <person name="Tice H."/>
            <person name="Bruce D."/>
            <person name="Goodwin L."/>
            <person name="Pitluck S."/>
            <person name="Peters L."/>
            <person name="Ovchinnikova G."/>
            <person name="Lu M."/>
            <person name="Kyrpides N."/>
            <person name="Mavromatis K."/>
            <person name="Ivanova N."/>
            <person name="Brettin T."/>
            <person name="Detter J.C."/>
            <person name="Han C."/>
            <person name="Larimer F."/>
            <person name="Land M."/>
            <person name="Hauser L."/>
            <person name="Markowitz V."/>
            <person name="Cheng J.-F."/>
            <person name="Hugenholtz P."/>
            <person name="Woyke T."/>
            <person name="Wu D."/>
            <person name="Spring S."/>
            <person name="Schroeder M."/>
            <person name="Kopitz M."/>
            <person name="Brambilla E."/>
            <person name="Klenk H.-P."/>
            <person name="Eisen J.A."/>
        </authorList>
    </citation>
    <scope>NUCLEOTIDE SEQUENCE</scope>
    <source>
        <strain evidence="1">DSM 3403</strain>
    </source>
</reference>
<organism evidence="1 2">
    <name type="scientific">Solitalea canadensis (strain ATCC 29591 / DSM 3403 / JCM 21819 / LMG 8368 / NBRC 15130 / NCIMB 12057 / USAM 9D)</name>
    <name type="common">Flexibacter canadensis</name>
    <dbReference type="NCBI Taxonomy" id="929556"/>
    <lineage>
        <taxon>Bacteria</taxon>
        <taxon>Pseudomonadati</taxon>
        <taxon>Bacteroidota</taxon>
        <taxon>Sphingobacteriia</taxon>
        <taxon>Sphingobacteriales</taxon>
        <taxon>Sphingobacteriaceae</taxon>
        <taxon>Solitalea</taxon>
    </lineage>
</organism>
<proteinExistence type="predicted"/>
<accession>H8KNA7</accession>
<name>H8KNA7_SOLCM</name>
<evidence type="ECO:0000313" key="2">
    <source>
        <dbReference type="Proteomes" id="UP000007590"/>
    </source>
</evidence>
<dbReference type="RefSeq" id="WP_014682662.1">
    <property type="nucleotide sequence ID" value="NC_017770.1"/>
</dbReference>
<dbReference type="KEGG" id="scn:Solca_4450"/>
<evidence type="ECO:0000313" key="1">
    <source>
        <dbReference type="EMBL" id="AFD09440.1"/>
    </source>
</evidence>
<dbReference type="HOGENOM" id="CLU_1739324_0_0_10"/>